<dbReference type="Gene3D" id="3.80.10.10">
    <property type="entry name" value="Ribonuclease Inhibitor"/>
    <property type="match status" value="5"/>
</dbReference>
<proteinExistence type="predicted"/>
<evidence type="ECO:0000256" key="4">
    <source>
        <dbReference type="SAM" id="MobiDB-lite"/>
    </source>
</evidence>
<dbReference type="OrthoDB" id="1467561at2"/>
<sequence>MHLTQRHPATTSSVASDAQHHDDHYLPLKNAVPDWLGNASSTRRQAFQNSLPRLSASLQAAPAEQHQQMKTLNAAHWAAQSKVDQSLEHLQDASAFAEPLLKEELKKNFDLDLDVRNTFVRLYIPATTPWFALRTGTRAWTVSLLEAALHNFKEAETRDDAFEADSTFVTRPSATGQFMTLPAIKAKLSIAAFTRLCRRLDIGAQYKTNLEDNLGYTDPMVAAVLRNKIDDSQKAAMKAALQWARMNRDVSQSYFRLIDAVLDGMKGLYVSGAPVVCHDMGMLCAPLTGIVVFAPDLYASRDPARIVAYVPDDPEHPFKEYASTYDLIAELTRQLRSKDYQQFFSRFVNHEHRGFFFSTLNSRLSQITWHPPEPGSSQPTWRDTAVERPDLQTTLTPFHDDLWQHLYRSKLNKIFNDAQIIAVPTAVVDQKARWAFWDSVSNILSTIVQTAALIVAPFVPVLGEAMMAYMAYQMLDEAFEGIIEWGQGRTTEAFGHLMGTVESLIQLGIFGAGGAIGAGEFRKVLPKEIVAFIDRFKPVQLTNGETRYWDPDLARYQHSAVPEANSRPNELGLHPHQGKQLLPLERAHFAVTEDTVPGQYRIEHPTRPDAYQPTVRHNGAGAWHTELEQPLEWDNDTALRRINPAIESFSPTERETILRVSGVNEDAVRKMHADQQTPPPLLADSIQRFKIDQHLQRLIDQLDSDVAEEFLRADSVTQLQLLTQHGRWPSSQRLRLVDQQGELIWQSSADETLPLTELDQSSLIGGDLLKTLLGSLDEQQINALLAEPFGGPTPSLEVRSQTLRKQLAHLARRHRSSLFESRYQALQHIDDPLAQTLINHDPTLPASLTRELLDTASGSELIQINNGELPPRQEALMQLAHQEVRVTRAYEGLELNALSNADSDSLALHSLKLLPGWSGDVRLEIRDGRYEGSVLDSIGREDAPARKVLVRQQDGRYQPYDDRGQELHSATDFYSSLLYALPDGERQNLNLQIGQSDALKAAIRERTLERQELRTVLFDVPISQPAVDTLRLAGFGNEQLNLPRPVEHPDFFEAGELGAVGIAHQDYLVTLGQPIASSEQRVQAIYRGMSNEEARNFAAGFQNDPAAFNAELTKRRIEYGRLSDDLRKWEIDLPANDPLSGLPLTYIERRVALQNRARFSDALLRTWRRETRGSAGHMLQITDPILGDLPALEADFSHVHMLSINGSARTAAVDVFMQRFPGLWYLDAQNLNLPNLPQSLASMPELRQLILRDCGITHSAENQAVLGSLSKLSLLDLRGNPLGTPPDVRAMPSLRHINLTGTGISTLPANLLDHPRMITGSFAGNQITDIPDAFFSLVSSLSDGFGFADNPLSAASREKVKTFYNHTGKQFGVRAEPADVLRTTALFPKLDAEQASEMLYRLPGTLAEGRAQLAKWEAELTTLKTELGEWVNQIPALDPVFGRPLTLEEQILERNARNAFRQNLEQFWRSRSATLRDSDLSLTLEFIGDLPALSSNFDHVSRLTLMGNKNISATLPFIQRFQNLTTLELNAFDLEPVTLSQIRMPRLSVLELNDCGVVLTPENQATLVSLNNLHTLDLSNNPLGTFPNLTFLPDLTYLDLSNCGLSVMPDGLDTHANLRTAILSGNRISEIPDALFELSPNQGDGFDFSDNPLSAATREKVKTYYRTTGLDFDVRAENADIDLMRELFPSLDEQEASDVFYDLPGTLANGRAQLNAWRTELDQLTTALTFWAPQVPSAHPVTGQILTAIELFDQYAARSEFGQQLERFWRHRSPHSGMRADYFEADLRFYGDLPQLTTDFTHVSGIRLKGNAAIAAPDAFIDLFVNVRELDLHQFPLGEIPQAVTRLPNLTELTLRDCAVTLTPADQNTLATLNNLTLLDLSHNPLTAIPDLQPLPAMRDLLLSNSGITALPNGLANHPNLKNALLSSNRITDLPDAFFSLDLDLADGVNLGSNPLSLPARERIKTYYVEHGRHFDVMPDVGDLASAQRLFPEMDIDDASHMIYHLPGTLQAGTAQLLRWEAEISQMMSDLNVWSENVPIRNSATGEILSTSEQVRERFQRREFTQRLETFWRSRNRDKTELRLNSLKFEVSFVGELPSLAADFSHVTNLSLFGNEALNVPEGFLARFSGLRKLEMHNFTLGRIPEALALIPPLETLTLSSCGVVMDATGQTTLAAMTRLKGLDLYHNPLGMAPDVSSLQALSTLDLSRTGIRQIPAGVGQLPRLREALLSENAIVELPQDLHGLVVNGVVLRANPLSTASRDRIKLNYQFTYQKMGVAADQADIALARALYPDLSEADANSLIYRLPGTMAEGRIELLRRQNELTTLLDELDVWTREAPRDPLTGSNLREEELRQENARRTEFRNTLEEGLRVAPTALGLSDFALDLSFTGELPKLSGRFEQINTLTLTSTARVHPRIDPLLELFPKLKTLDIRDYQLNAIPEPVFGMSNLTNLQLPRCSIELTGQSVKALATLEKLQTLDLSHNLLGRTPDLRNLKACETLRLNNTGLTDVPVGLFDLPHLIDASLSDNAITELPDPLPLAADGRAITYNFSNNPLSPQSQRSLGTYNTANELRLAEERKRWVRPGQELDDFRDSDFSDGEELPEA</sequence>
<feature type="domain" description="Dermonecrotic toxin N-terminal" evidence="5">
    <location>
        <begin position="88"/>
        <end position="350"/>
    </location>
</feature>
<feature type="coiled-coil region" evidence="3">
    <location>
        <begin position="1406"/>
        <end position="1433"/>
    </location>
</feature>
<evidence type="ECO:0000256" key="1">
    <source>
        <dbReference type="ARBA" id="ARBA00022614"/>
    </source>
</evidence>
<dbReference type="SMART" id="SM00369">
    <property type="entry name" value="LRR_TYP"/>
    <property type="match status" value="11"/>
</dbReference>
<dbReference type="SUPFAM" id="SSF52058">
    <property type="entry name" value="L domain-like"/>
    <property type="match status" value="3"/>
</dbReference>
<dbReference type="InterPro" id="IPR050216">
    <property type="entry name" value="LRR_domain-containing"/>
</dbReference>
<organism evidence="6 7">
    <name type="scientific">Pseudomonas fluorescens</name>
    <dbReference type="NCBI Taxonomy" id="294"/>
    <lineage>
        <taxon>Bacteria</taxon>
        <taxon>Pseudomonadati</taxon>
        <taxon>Pseudomonadota</taxon>
        <taxon>Gammaproteobacteria</taxon>
        <taxon>Pseudomonadales</taxon>
        <taxon>Pseudomonadaceae</taxon>
        <taxon>Pseudomonas</taxon>
    </lineage>
</organism>
<dbReference type="PROSITE" id="PS51450">
    <property type="entry name" value="LRR"/>
    <property type="match status" value="4"/>
</dbReference>
<feature type="region of interest" description="Disordered" evidence="4">
    <location>
        <begin position="1"/>
        <end position="21"/>
    </location>
</feature>
<keyword evidence="2" id="KW-0677">Repeat</keyword>
<keyword evidence="1" id="KW-0433">Leucine-rich repeat</keyword>
<evidence type="ECO:0000313" key="6">
    <source>
        <dbReference type="EMBL" id="VVQ04253.1"/>
    </source>
</evidence>
<dbReference type="InterPro" id="IPR032675">
    <property type="entry name" value="LRR_dom_sf"/>
</dbReference>
<dbReference type="InterPro" id="IPR003591">
    <property type="entry name" value="Leu-rich_rpt_typical-subtyp"/>
</dbReference>
<dbReference type="SMART" id="SM00365">
    <property type="entry name" value="LRR_SD22"/>
    <property type="match status" value="4"/>
</dbReference>
<dbReference type="InterPro" id="IPR001611">
    <property type="entry name" value="Leu-rich_rpt"/>
</dbReference>
<feature type="compositionally biased region" description="Polar residues" evidence="4">
    <location>
        <begin position="7"/>
        <end position="16"/>
    </location>
</feature>
<accession>A0A5E7TYU9</accession>
<dbReference type="Pfam" id="PF20178">
    <property type="entry name" value="ToxA_N"/>
    <property type="match status" value="1"/>
</dbReference>
<keyword evidence="3" id="KW-0175">Coiled coil</keyword>
<dbReference type="RefSeq" id="WP_150693340.1">
    <property type="nucleotide sequence ID" value="NZ_CABVJC010000004.1"/>
</dbReference>
<protein>
    <recommendedName>
        <fullName evidence="5">Dermonecrotic toxin N-terminal domain-containing protein</fullName>
    </recommendedName>
</protein>
<dbReference type="EMBL" id="CABVJC010000004">
    <property type="protein sequence ID" value="VVQ04253.1"/>
    <property type="molecule type" value="Genomic_DNA"/>
</dbReference>
<dbReference type="Proteomes" id="UP000326452">
    <property type="component" value="Unassembled WGS sequence"/>
</dbReference>
<reference evidence="6 7" key="1">
    <citation type="submission" date="2019-09" db="EMBL/GenBank/DDBJ databases">
        <authorList>
            <person name="Chandra G."/>
            <person name="Truman W A."/>
        </authorList>
    </citation>
    <scope>NUCLEOTIDE SEQUENCE [LARGE SCALE GENOMIC DNA]</scope>
    <source>
        <strain evidence="6">PS941</strain>
    </source>
</reference>
<evidence type="ECO:0000259" key="5">
    <source>
        <dbReference type="Pfam" id="PF20178"/>
    </source>
</evidence>
<dbReference type="GO" id="GO:0005737">
    <property type="term" value="C:cytoplasm"/>
    <property type="evidence" value="ECO:0007669"/>
    <property type="project" value="TreeGrafter"/>
</dbReference>
<evidence type="ECO:0000313" key="7">
    <source>
        <dbReference type="Proteomes" id="UP000326452"/>
    </source>
</evidence>
<name>A0A5E7TYU9_PSEFL</name>
<feature type="region of interest" description="Disordered" evidence="4">
    <location>
        <begin position="2586"/>
        <end position="2608"/>
    </location>
</feature>
<evidence type="ECO:0000256" key="3">
    <source>
        <dbReference type="SAM" id="Coils"/>
    </source>
</evidence>
<dbReference type="PANTHER" id="PTHR48051">
    <property type="match status" value="1"/>
</dbReference>
<feature type="compositionally biased region" description="Acidic residues" evidence="4">
    <location>
        <begin position="2599"/>
        <end position="2608"/>
    </location>
</feature>
<gene>
    <name evidence="6" type="ORF">PS941_02902</name>
</gene>
<dbReference type="SMART" id="SM00364">
    <property type="entry name" value="LRR_BAC"/>
    <property type="match status" value="7"/>
</dbReference>
<dbReference type="PANTHER" id="PTHR48051:SF46">
    <property type="entry name" value="LEUCINE RICH REPEAT-CONTAINING DOMAIN PROTEIN"/>
    <property type="match status" value="1"/>
</dbReference>
<dbReference type="InterPro" id="IPR046673">
    <property type="entry name" value="ToxA_N"/>
</dbReference>
<evidence type="ECO:0000256" key="2">
    <source>
        <dbReference type="ARBA" id="ARBA00022737"/>
    </source>
</evidence>